<evidence type="ECO:0000256" key="10">
    <source>
        <dbReference type="ARBA" id="ARBA00054027"/>
    </source>
</evidence>
<dbReference type="GO" id="GO:0030170">
    <property type="term" value="F:pyridoxal phosphate binding"/>
    <property type="evidence" value="ECO:0007669"/>
    <property type="project" value="InterPro"/>
</dbReference>
<reference evidence="14" key="1">
    <citation type="submission" date="2018-02" db="EMBL/GenBank/DDBJ databases">
        <title>Genome sequencing of Solimonas sp. HR-BB.</title>
        <authorList>
            <person name="Lee Y."/>
            <person name="Jeon C.O."/>
        </authorList>
    </citation>
    <scope>NUCLEOTIDE SEQUENCE [LARGE SCALE GENOMIC DNA]</scope>
    <source>
        <strain evidence="14">HR-E</strain>
    </source>
</reference>
<dbReference type="AlphaFoldDB" id="A0A2P6AUR8"/>
<dbReference type="OrthoDB" id="9805628at2"/>
<dbReference type="Proteomes" id="UP000243900">
    <property type="component" value="Unassembled WGS sequence"/>
</dbReference>
<evidence type="ECO:0000256" key="9">
    <source>
        <dbReference type="ARBA" id="ARBA00049529"/>
    </source>
</evidence>
<comment type="similarity">
    <text evidence="2">Belongs to the class-IV pyridoxal-phosphate-dependent aminotransferase family.</text>
</comment>
<dbReference type="NCBIfam" id="NF004761">
    <property type="entry name" value="PRK06092.1"/>
    <property type="match status" value="1"/>
</dbReference>
<name>A0A2P6AUR8_9GAMM</name>
<keyword evidence="4" id="KW-0663">Pyridoxal phosphate</keyword>
<evidence type="ECO:0000256" key="5">
    <source>
        <dbReference type="ARBA" id="ARBA00022909"/>
    </source>
</evidence>
<protein>
    <recommendedName>
        <fullName evidence="11 12">Aminodeoxychorismate lyase</fullName>
        <ecNumber evidence="8 12">4.1.3.38</ecNumber>
    </recommendedName>
</protein>
<evidence type="ECO:0000256" key="7">
    <source>
        <dbReference type="ARBA" id="ARBA00035633"/>
    </source>
</evidence>
<dbReference type="GO" id="GO:0008153">
    <property type="term" value="P:4-aminobenzoate biosynthetic process"/>
    <property type="evidence" value="ECO:0007669"/>
    <property type="project" value="UniProtKB-UniRule"/>
</dbReference>
<dbReference type="FunFam" id="3.20.10.10:FF:000002">
    <property type="entry name" value="D-alanine aminotransferase"/>
    <property type="match status" value="1"/>
</dbReference>
<dbReference type="NCBIfam" id="TIGR03461">
    <property type="entry name" value="pabC_Proteo"/>
    <property type="match status" value="1"/>
</dbReference>
<dbReference type="PANTHER" id="PTHR42743">
    <property type="entry name" value="AMINO-ACID AMINOTRANSFERASE"/>
    <property type="match status" value="1"/>
</dbReference>
<dbReference type="GO" id="GO:0046656">
    <property type="term" value="P:folic acid biosynthetic process"/>
    <property type="evidence" value="ECO:0007669"/>
    <property type="project" value="UniProtKB-KW"/>
</dbReference>
<evidence type="ECO:0000256" key="1">
    <source>
        <dbReference type="ARBA" id="ARBA00001933"/>
    </source>
</evidence>
<dbReference type="EC" id="4.1.3.38" evidence="8 12"/>
<evidence type="ECO:0000313" key="14">
    <source>
        <dbReference type="Proteomes" id="UP000243900"/>
    </source>
</evidence>
<comment type="catalytic activity">
    <reaction evidence="9">
        <text>4-amino-4-deoxychorismate = 4-aminobenzoate + pyruvate + H(+)</text>
        <dbReference type="Rhea" id="RHEA:16201"/>
        <dbReference type="ChEBI" id="CHEBI:15361"/>
        <dbReference type="ChEBI" id="CHEBI:15378"/>
        <dbReference type="ChEBI" id="CHEBI:17836"/>
        <dbReference type="ChEBI" id="CHEBI:58406"/>
        <dbReference type="EC" id="4.1.3.38"/>
    </reaction>
</comment>
<dbReference type="GO" id="GO:0008696">
    <property type="term" value="F:4-amino-4-deoxychorismate lyase activity"/>
    <property type="evidence" value="ECO:0007669"/>
    <property type="project" value="UniProtKB-UniRule"/>
</dbReference>
<keyword evidence="14" id="KW-1185">Reference proteome</keyword>
<dbReference type="InterPro" id="IPR043131">
    <property type="entry name" value="BCAT-like_N"/>
</dbReference>
<sequence length="275" mass="30141">MPDLRIWQGERPVAQVGANDRGLAYGDGLFETVRVTAGRPVLMEQHWVRLSAGCQRLGIPELAFWRQACGDFLAGRGDGVLKLLVTRGGGGRGYLAPTDPQPTLLLSWHELPPVPAAWTQDGIAVGDCGLGLARQPALAGIKHLNRLEQVLLRRELAQQPGCAEALVCDSEGWVVEGVASNVFVARDGVWHTPDLAACGVRGVLRDALLDALLEHEIDVRVAPLRPADCRAADEWFFCNSVNGIWPVARWRDRTWRPGPMTRQCQAIIAPWFARP</sequence>
<dbReference type="InterPro" id="IPR043132">
    <property type="entry name" value="BCAT-like_C"/>
</dbReference>
<evidence type="ECO:0000256" key="11">
    <source>
        <dbReference type="ARBA" id="ARBA00069174"/>
    </source>
</evidence>
<dbReference type="RefSeq" id="WP_105191127.1">
    <property type="nucleotide sequence ID" value="NZ_PTQZ01000015.1"/>
</dbReference>
<dbReference type="InterPro" id="IPR036038">
    <property type="entry name" value="Aminotransferase-like"/>
</dbReference>
<proteinExistence type="inferred from homology"/>
<dbReference type="SUPFAM" id="SSF56752">
    <property type="entry name" value="D-aminoacid aminotransferase-like PLP-dependent enzymes"/>
    <property type="match status" value="1"/>
</dbReference>
<evidence type="ECO:0000256" key="4">
    <source>
        <dbReference type="ARBA" id="ARBA00022898"/>
    </source>
</evidence>
<comment type="function">
    <text evidence="10">Involved in the biosynthesis of p-aminobenzoate (PABA), a precursor of tetrahydrofolate. Converts 4-amino-4-deoxychorismate into 4-aminobenzoate (PABA) and pyruvate.</text>
</comment>
<organism evidence="13 14">
    <name type="scientific">Amnimonas aquatica</name>
    <dbReference type="NCBI Taxonomy" id="2094561"/>
    <lineage>
        <taxon>Bacteria</taxon>
        <taxon>Pseudomonadati</taxon>
        <taxon>Pseudomonadota</taxon>
        <taxon>Gammaproteobacteria</taxon>
        <taxon>Moraxellales</taxon>
        <taxon>Moraxellaceae</taxon>
        <taxon>Amnimonas</taxon>
    </lineage>
</organism>
<accession>A0A2P6AUR8</accession>
<comment type="pathway">
    <text evidence="7">Cofactor biosynthesis; tetrahydrofolate biosynthesis; 4-aminobenzoate from chorismate: step 2/2.</text>
</comment>
<evidence type="ECO:0000256" key="3">
    <source>
        <dbReference type="ARBA" id="ARBA00011738"/>
    </source>
</evidence>
<evidence type="ECO:0000256" key="6">
    <source>
        <dbReference type="ARBA" id="ARBA00023239"/>
    </source>
</evidence>
<dbReference type="PANTHER" id="PTHR42743:SF2">
    <property type="entry name" value="AMINODEOXYCHORISMATE LYASE"/>
    <property type="match status" value="1"/>
</dbReference>
<comment type="subunit">
    <text evidence="3">Homodimer.</text>
</comment>
<comment type="cofactor">
    <cofactor evidence="1">
        <name>pyridoxal 5'-phosphate</name>
        <dbReference type="ChEBI" id="CHEBI:597326"/>
    </cofactor>
</comment>
<dbReference type="InterPro" id="IPR017824">
    <property type="entry name" value="Aminodeoxychorismate_lyase_IV"/>
</dbReference>
<dbReference type="Gene3D" id="3.30.470.10">
    <property type="match status" value="1"/>
</dbReference>
<evidence type="ECO:0000256" key="8">
    <source>
        <dbReference type="ARBA" id="ARBA00035676"/>
    </source>
</evidence>
<dbReference type="InterPro" id="IPR050571">
    <property type="entry name" value="Class-IV_PLP-Dep_Aminotrnsfr"/>
</dbReference>
<dbReference type="Gene3D" id="3.20.10.10">
    <property type="entry name" value="D-amino Acid Aminotransferase, subunit A, domain 2"/>
    <property type="match status" value="1"/>
</dbReference>
<keyword evidence="5" id="KW-0289">Folate biosynthesis</keyword>
<evidence type="ECO:0000256" key="12">
    <source>
        <dbReference type="NCBIfam" id="TIGR03461"/>
    </source>
</evidence>
<evidence type="ECO:0000256" key="2">
    <source>
        <dbReference type="ARBA" id="ARBA00009320"/>
    </source>
</evidence>
<gene>
    <name evidence="13" type="ORF">C5O18_01595</name>
</gene>
<dbReference type="EMBL" id="PTQZ01000015">
    <property type="protein sequence ID" value="PQA50898.1"/>
    <property type="molecule type" value="Genomic_DNA"/>
</dbReference>
<dbReference type="GO" id="GO:0005829">
    <property type="term" value="C:cytosol"/>
    <property type="evidence" value="ECO:0007669"/>
    <property type="project" value="TreeGrafter"/>
</dbReference>
<comment type="caution">
    <text evidence="13">The sequence shown here is derived from an EMBL/GenBank/DDBJ whole genome shotgun (WGS) entry which is preliminary data.</text>
</comment>
<dbReference type="CDD" id="cd01559">
    <property type="entry name" value="ADCL_like"/>
    <property type="match status" value="1"/>
</dbReference>
<dbReference type="InterPro" id="IPR001544">
    <property type="entry name" value="Aminotrans_IV"/>
</dbReference>
<evidence type="ECO:0000313" key="13">
    <source>
        <dbReference type="EMBL" id="PQA50898.1"/>
    </source>
</evidence>
<keyword evidence="6 13" id="KW-0456">Lyase</keyword>
<dbReference type="Pfam" id="PF01063">
    <property type="entry name" value="Aminotran_4"/>
    <property type="match status" value="1"/>
</dbReference>